<proteinExistence type="predicted"/>
<dbReference type="Pfam" id="PF02518">
    <property type="entry name" value="HATPase_c"/>
    <property type="match status" value="1"/>
</dbReference>
<feature type="transmembrane region" description="Helical" evidence="9">
    <location>
        <begin position="196"/>
        <end position="216"/>
    </location>
</feature>
<feature type="transmembrane region" description="Helical" evidence="9">
    <location>
        <begin position="46"/>
        <end position="65"/>
    </location>
</feature>
<keyword evidence="6 11" id="KW-0418">Kinase</keyword>
<keyword evidence="8" id="KW-0902">Two-component regulatory system</keyword>
<dbReference type="InterPro" id="IPR004358">
    <property type="entry name" value="Sig_transdc_His_kin-like_C"/>
</dbReference>
<dbReference type="CDD" id="cd00082">
    <property type="entry name" value="HisKA"/>
    <property type="match status" value="1"/>
</dbReference>
<dbReference type="SMART" id="SM00388">
    <property type="entry name" value="HisKA"/>
    <property type="match status" value="1"/>
</dbReference>
<evidence type="ECO:0000313" key="12">
    <source>
        <dbReference type="Proteomes" id="UP001143307"/>
    </source>
</evidence>
<dbReference type="SUPFAM" id="SSF47384">
    <property type="entry name" value="Homodimeric domain of signal transducing histidine kinase"/>
    <property type="match status" value="1"/>
</dbReference>
<dbReference type="SMART" id="SM00387">
    <property type="entry name" value="HATPase_c"/>
    <property type="match status" value="1"/>
</dbReference>
<dbReference type="InterPro" id="IPR036890">
    <property type="entry name" value="HATPase_C_sf"/>
</dbReference>
<dbReference type="InterPro" id="IPR003594">
    <property type="entry name" value="HATPase_dom"/>
</dbReference>
<evidence type="ECO:0000256" key="9">
    <source>
        <dbReference type="SAM" id="Phobius"/>
    </source>
</evidence>
<organism evidence="11 12">
    <name type="scientific">Candidatus Seongchinamella marina</name>
    <dbReference type="NCBI Taxonomy" id="2518990"/>
    <lineage>
        <taxon>Bacteria</taxon>
        <taxon>Pseudomonadati</taxon>
        <taxon>Pseudomonadota</taxon>
        <taxon>Gammaproteobacteria</taxon>
        <taxon>Cellvibrionales</taxon>
        <taxon>Halieaceae</taxon>
        <taxon>Seongchinamella</taxon>
    </lineage>
</organism>
<dbReference type="EMBL" id="SHNP01000006">
    <property type="protein sequence ID" value="MCX2975158.1"/>
    <property type="molecule type" value="Genomic_DNA"/>
</dbReference>
<feature type="transmembrane region" description="Helical" evidence="9">
    <location>
        <begin position="99"/>
        <end position="116"/>
    </location>
</feature>
<dbReference type="PRINTS" id="PR00344">
    <property type="entry name" value="BCTRLSENSOR"/>
</dbReference>
<dbReference type="Gene3D" id="3.30.565.10">
    <property type="entry name" value="Histidine kinase-like ATPase, C-terminal domain"/>
    <property type="match status" value="1"/>
</dbReference>
<evidence type="ECO:0000259" key="10">
    <source>
        <dbReference type="PROSITE" id="PS50109"/>
    </source>
</evidence>
<dbReference type="InterPro" id="IPR036097">
    <property type="entry name" value="HisK_dim/P_sf"/>
</dbReference>
<dbReference type="Proteomes" id="UP001143307">
    <property type="component" value="Unassembled WGS sequence"/>
</dbReference>
<evidence type="ECO:0000256" key="4">
    <source>
        <dbReference type="ARBA" id="ARBA00022679"/>
    </source>
</evidence>
<keyword evidence="12" id="KW-1185">Reference proteome</keyword>
<feature type="transmembrane region" description="Helical" evidence="9">
    <location>
        <begin position="158"/>
        <end position="176"/>
    </location>
</feature>
<sequence>MENIIQPDLASSSTTDGAIIRFLLTCGVLLLCSASITVFVENNHPAFALSNQFLVFLGGLFFLVFYSFRFALSFICIQFALIAFLVSQLHASATFGENVLDYCVIAMMLAFIEWAMRTEFRISWPEAATIAVTAAALARLLFLPLIAPTEGSQERLIILFYFPLKALAVFIVYLLYSSFPHSKILGNHRERIDITIFSLVTTTMYTVAAFIFFIMACLTVNEQVTNLFDSTRKHLKQEGITLAEITARSLRTTERLAIQLASTYKSQGNDDYFNEQSELIRQVAPFISEVKISASGETAKSLYTHHTVKYPFDTATRGFLPCLTTTSIPCEKAIGRHGNGIYRLSLGASKYLLFYVNYNYMHAYNRPIIARHESGEIVFQSKQAQSTDLTHYYTAKQLKNKNIMDEGFHRRAWIVFSADFPEFGMKWSAQTKNSAEYNLELYQSLKREFGIIAAQSMTIGEIFLAVVLVIQIASVYYVAIASRQMAEQLLEIEQWFLQSDYDLDVKLSRLPEMNQIVRRIQNAAYAQRRDITEKMELGRLMLLEHNELTEMVNAAGAFKILLLSDDGEIIIANASARELLSVDIGTKLFSSDSNNIPHYANPLLKKVAEQCEELKSNSSLRSIEDEIVIRDASKNNEYWLIAVSRYRSHEATTGSYRDRSLIFISNIDELVAARSQSEHADRLSLLGETVAGMAHEMNQPLNVITLAAENCELLIQQETPDKEKIIGKIHRIKKQVERAATLITRIKGHGKAQEEDRLVFDVSEAVHSVHQMLAPQLDLDNISLNVITSKDYFKVKGAQTKLEQVISNIVINARDAIVANKQRSNDESIIVKVDGVHKTVISISNYGPEISANEIDKIFNPFFTTKMRSDDSGLGLGLAICARLVSELSGTISVESREERTTFIIDLPNYEGDTSSESA</sequence>
<keyword evidence="9" id="KW-0472">Membrane</keyword>
<evidence type="ECO:0000256" key="5">
    <source>
        <dbReference type="ARBA" id="ARBA00022741"/>
    </source>
</evidence>
<keyword evidence="3" id="KW-0597">Phosphoprotein</keyword>
<dbReference type="Gene3D" id="1.10.287.130">
    <property type="match status" value="1"/>
</dbReference>
<evidence type="ECO:0000256" key="7">
    <source>
        <dbReference type="ARBA" id="ARBA00022840"/>
    </source>
</evidence>
<dbReference type="EC" id="2.7.13.3" evidence="2"/>
<comment type="caution">
    <text evidence="11">The sequence shown here is derived from an EMBL/GenBank/DDBJ whole genome shotgun (WGS) entry which is preliminary data.</text>
</comment>
<evidence type="ECO:0000256" key="3">
    <source>
        <dbReference type="ARBA" id="ARBA00022553"/>
    </source>
</evidence>
<keyword evidence="9" id="KW-1133">Transmembrane helix</keyword>
<comment type="catalytic activity">
    <reaction evidence="1">
        <text>ATP + protein L-histidine = ADP + protein N-phospho-L-histidine.</text>
        <dbReference type="EC" id="2.7.13.3"/>
    </reaction>
</comment>
<dbReference type="RefSeq" id="WP_279253815.1">
    <property type="nucleotide sequence ID" value="NZ_SHNP01000006.1"/>
</dbReference>
<dbReference type="InterPro" id="IPR003661">
    <property type="entry name" value="HisK_dim/P_dom"/>
</dbReference>
<protein>
    <recommendedName>
        <fullName evidence="2">histidine kinase</fullName>
        <ecNumber evidence="2">2.7.13.3</ecNumber>
    </recommendedName>
</protein>
<feature type="transmembrane region" description="Helical" evidence="9">
    <location>
        <begin position="20"/>
        <end position="40"/>
    </location>
</feature>
<feature type="transmembrane region" description="Helical" evidence="9">
    <location>
        <begin position="462"/>
        <end position="480"/>
    </location>
</feature>
<reference evidence="11" key="1">
    <citation type="submission" date="2019-02" db="EMBL/GenBank/DDBJ databases">
        <authorList>
            <person name="Li S.-H."/>
        </authorList>
    </citation>
    <scope>NUCLEOTIDE SEQUENCE</scope>
    <source>
        <strain evidence="11">IMCC8485</strain>
    </source>
</reference>
<dbReference type="GO" id="GO:0016301">
    <property type="term" value="F:kinase activity"/>
    <property type="evidence" value="ECO:0007669"/>
    <property type="project" value="UniProtKB-KW"/>
</dbReference>
<evidence type="ECO:0000256" key="2">
    <source>
        <dbReference type="ARBA" id="ARBA00012438"/>
    </source>
</evidence>
<feature type="transmembrane region" description="Helical" evidence="9">
    <location>
        <begin position="128"/>
        <end position="146"/>
    </location>
</feature>
<dbReference type="InterPro" id="IPR005467">
    <property type="entry name" value="His_kinase_dom"/>
</dbReference>
<evidence type="ECO:0000256" key="6">
    <source>
        <dbReference type="ARBA" id="ARBA00022777"/>
    </source>
</evidence>
<keyword evidence="9" id="KW-0812">Transmembrane</keyword>
<name>A0ABT3SYU0_9GAMM</name>
<dbReference type="PANTHER" id="PTHR43065:SF10">
    <property type="entry name" value="PEROXIDE STRESS-ACTIVATED HISTIDINE KINASE MAK3"/>
    <property type="match status" value="1"/>
</dbReference>
<keyword evidence="5" id="KW-0547">Nucleotide-binding</keyword>
<evidence type="ECO:0000256" key="1">
    <source>
        <dbReference type="ARBA" id="ARBA00000085"/>
    </source>
</evidence>
<dbReference type="PROSITE" id="PS50109">
    <property type="entry name" value="HIS_KIN"/>
    <property type="match status" value="1"/>
</dbReference>
<dbReference type="SUPFAM" id="SSF55874">
    <property type="entry name" value="ATPase domain of HSP90 chaperone/DNA topoisomerase II/histidine kinase"/>
    <property type="match status" value="1"/>
</dbReference>
<evidence type="ECO:0000313" key="11">
    <source>
        <dbReference type="EMBL" id="MCX2975158.1"/>
    </source>
</evidence>
<accession>A0ABT3SYU0</accession>
<dbReference type="Pfam" id="PF00512">
    <property type="entry name" value="HisKA"/>
    <property type="match status" value="1"/>
</dbReference>
<feature type="transmembrane region" description="Helical" evidence="9">
    <location>
        <begin position="72"/>
        <end position="93"/>
    </location>
</feature>
<dbReference type="PANTHER" id="PTHR43065">
    <property type="entry name" value="SENSOR HISTIDINE KINASE"/>
    <property type="match status" value="1"/>
</dbReference>
<feature type="domain" description="Histidine kinase" evidence="10">
    <location>
        <begin position="692"/>
        <end position="911"/>
    </location>
</feature>
<gene>
    <name evidence="11" type="ORF">EYC87_16360</name>
</gene>
<keyword evidence="4" id="KW-0808">Transferase</keyword>
<keyword evidence="7" id="KW-0067">ATP-binding</keyword>
<evidence type="ECO:0000256" key="8">
    <source>
        <dbReference type="ARBA" id="ARBA00023012"/>
    </source>
</evidence>